<name>A0ACC5W6P9_PANGG</name>
<evidence type="ECO:0000313" key="2">
    <source>
        <dbReference type="Proteomes" id="UP000829447"/>
    </source>
</evidence>
<dbReference type="Proteomes" id="UP000829447">
    <property type="component" value="Linkage Group LG1"/>
</dbReference>
<dbReference type="EMBL" id="CM040454">
    <property type="protein sequence ID" value="MCI4374350.1"/>
    <property type="molecule type" value="Genomic_DNA"/>
</dbReference>
<accession>A0ACC5W6P9</accession>
<gene>
    <name evidence="1" type="ORF">PGIGA_G00005240</name>
</gene>
<organism evidence="1 2">
    <name type="scientific">Pangasianodon gigas</name>
    <name type="common">Mekong giant catfish</name>
    <name type="synonym">Pangasius gigas</name>
    <dbReference type="NCBI Taxonomy" id="30993"/>
    <lineage>
        <taxon>Eukaryota</taxon>
        <taxon>Metazoa</taxon>
        <taxon>Chordata</taxon>
        <taxon>Craniata</taxon>
        <taxon>Vertebrata</taxon>
        <taxon>Euteleostomi</taxon>
        <taxon>Actinopterygii</taxon>
        <taxon>Neopterygii</taxon>
        <taxon>Teleostei</taxon>
        <taxon>Ostariophysi</taxon>
        <taxon>Siluriformes</taxon>
        <taxon>Pangasiidae</taxon>
        <taxon>Pangasianodon</taxon>
    </lineage>
</organism>
<reference evidence="1 2" key="1">
    <citation type="journal article" date="2022" name="bioRxiv">
        <title>An ancient truncated duplication of the anti-Mullerian hormone receptor type 2 gene is a potential conserved master sex determinant in the Pangasiidae catfish family.</title>
        <authorList>
            <person name="Wen M."/>
            <person name="Pan Q."/>
            <person name="Jouanno E."/>
            <person name="Montfort J."/>
            <person name="Zahm M."/>
            <person name="Cabau C."/>
            <person name="Klopp C."/>
            <person name="Iampietro C."/>
            <person name="Roques C."/>
            <person name="Bouchez O."/>
            <person name="Castinel A."/>
            <person name="Donnadieu C."/>
            <person name="Parrinello H."/>
            <person name="Poncet C."/>
            <person name="Belmonte E."/>
            <person name="Gautier V."/>
            <person name="Avarre J.-C."/>
            <person name="Dugue R."/>
            <person name="Gustiano R."/>
            <person name="Ha T.T.T."/>
            <person name="Campet M."/>
            <person name="Sriphairoj K."/>
            <person name="Ribolli J."/>
            <person name="de Almeida F.L."/>
            <person name="Desvignes T."/>
            <person name="Postlethwait J.H."/>
            <person name="Bucao C.F."/>
            <person name="Robinson-Rechavi M."/>
            <person name="Bobe J."/>
            <person name="Herpin A."/>
            <person name="Guiguen Y."/>
        </authorList>
    </citation>
    <scope>NUCLEOTIDE SEQUENCE [LARGE SCALE GENOMIC DNA]</scope>
    <source>
        <strain evidence="1">YG-Dec2019</strain>
    </source>
</reference>
<comment type="caution">
    <text evidence="1">The sequence shown here is derived from an EMBL/GenBank/DDBJ whole genome shotgun (WGS) entry which is preliminary data.</text>
</comment>
<proteinExistence type="predicted"/>
<evidence type="ECO:0000313" key="1">
    <source>
        <dbReference type="EMBL" id="MCI4374350.1"/>
    </source>
</evidence>
<sequence>MACSPDEHEHKGSCCKKCPKGTHVSTYCAASSKTECAQCRSGFYTETDNFIDDCLPCRSCDPNNHLQMSKNCTAESNTKCKCMEGFYCTQTSGNCQDHWEKCKSVHRCPPGEGVSVPPNSTHDTVCKPCPPGTFNKENDYFTPCQNHTRCSDLGRSLISAGTAKTDAICGDFIPRCHWMIPASLWAGLILTLILIMIGVICRKCKRRGKAVITLVTSENFVPPALPPDVIKYPGSPELQILTHNSKLCAEEDDGTLETDGVSVNIFSEKCGALYIPDTCMSYISEPYRSEPQEDDWPVP</sequence>
<keyword evidence="2" id="KW-1185">Reference proteome</keyword>
<protein>
    <submittedName>
        <fullName evidence="1">Uncharacterized protein</fullName>
    </submittedName>
</protein>